<sequence>MKKKSIRVIENDKYEGIREVKGSECSEKGYKVVAVGTITYNGYCWSVKEPNAEVRSRKPGQRPNYDIYNQLVYPMETHDMRKVDDSIGLVVEELNEEYNRYILPPNNGRQSDRPSLKRKDSQTQGKKGYWFKEPYNMSVMFTYANSELTVTSRLYNFVVTEDGLPV</sequence>
<comment type="caution">
    <text evidence="2">The sequence shown here is derived from an EMBL/GenBank/DDBJ whole genome shotgun (WGS) entry which is preliminary data.</text>
</comment>
<gene>
    <name evidence="2" type="ORF">Cgig2_004686</name>
</gene>
<dbReference type="OrthoDB" id="1844242at2759"/>
<protein>
    <submittedName>
        <fullName evidence="2">Uncharacterized protein</fullName>
    </submittedName>
</protein>
<evidence type="ECO:0000256" key="1">
    <source>
        <dbReference type="SAM" id="MobiDB-lite"/>
    </source>
</evidence>
<proteinExistence type="predicted"/>
<feature type="region of interest" description="Disordered" evidence="1">
    <location>
        <begin position="102"/>
        <end position="124"/>
    </location>
</feature>
<feature type="compositionally biased region" description="Basic and acidic residues" evidence="1">
    <location>
        <begin position="110"/>
        <end position="121"/>
    </location>
</feature>
<reference evidence="2" key="1">
    <citation type="submission" date="2022-04" db="EMBL/GenBank/DDBJ databases">
        <title>Carnegiea gigantea Genome sequencing and assembly v2.</title>
        <authorList>
            <person name="Copetti D."/>
            <person name="Sanderson M.J."/>
            <person name="Burquez A."/>
            <person name="Wojciechowski M.F."/>
        </authorList>
    </citation>
    <scope>NUCLEOTIDE SEQUENCE</scope>
    <source>
        <strain evidence="2">SGP5-SGP5p</strain>
        <tissue evidence="2">Aerial part</tissue>
    </source>
</reference>
<accession>A0A9Q1GPI4</accession>
<keyword evidence="3" id="KW-1185">Reference proteome</keyword>
<dbReference type="AlphaFoldDB" id="A0A9Q1GPI4"/>
<evidence type="ECO:0000313" key="3">
    <source>
        <dbReference type="Proteomes" id="UP001153076"/>
    </source>
</evidence>
<evidence type="ECO:0000313" key="2">
    <source>
        <dbReference type="EMBL" id="KAJ8425182.1"/>
    </source>
</evidence>
<dbReference type="EMBL" id="JAKOGI010001523">
    <property type="protein sequence ID" value="KAJ8425182.1"/>
    <property type="molecule type" value="Genomic_DNA"/>
</dbReference>
<dbReference type="Proteomes" id="UP001153076">
    <property type="component" value="Unassembled WGS sequence"/>
</dbReference>
<name>A0A9Q1GPI4_9CARY</name>
<organism evidence="2 3">
    <name type="scientific">Carnegiea gigantea</name>
    <dbReference type="NCBI Taxonomy" id="171969"/>
    <lineage>
        <taxon>Eukaryota</taxon>
        <taxon>Viridiplantae</taxon>
        <taxon>Streptophyta</taxon>
        <taxon>Embryophyta</taxon>
        <taxon>Tracheophyta</taxon>
        <taxon>Spermatophyta</taxon>
        <taxon>Magnoliopsida</taxon>
        <taxon>eudicotyledons</taxon>
        <taxon>Gunneridae</taxon>
        <taxon>Pentapetalae</taxon>
        <taxon>Caryophyllales</taxon>
        <taxon>Cactineae</taxon>
        <taxon>Cactaceae</taxon>
        <taxon>Cactoideae</taxon>
        <taxon>Echinocereeae</taxon>
        <taxon>Carnegiea</taxon>
    </lineage>
</organism>